<dbReference type="Gene3D" id="2.60.120.40">
    <property type="match status" value="1"/>
</dbReference>
<protein>
    <recommendedName>
        <fullName evidence="4">C1q domain-containing protein</fullName>
    </recommendedName>
</protein>
<evidence type="ECO:0000313" key="3">
    <source>
        <dbReference type="Proteomes" id="UP000185207"/>
    </source>
</evidence>
<dbReference type="RefSeq" id="WP_074233528.1">
    <property type="nucleotide sequence ID" value="NZ_FSRK01000001.1"/>
</dbReference>
<name>A0A1N6EMP5_9FLAO</name>
<evidence type="ECO:0000313" key="2">
    <source>
        <dbReference type="EMBL" id="SIN84316.1"/>
    </source>
</evidence>
<keyword evidence="1" id="KW-0732">Signal</keyword>
<feature type="chain" id="PRO_5012207228" description="C1q domain-containing protein" evidence="1">
    <location>
        <begin position="20"/>
        <end position="245"/>
    </location>
</feature>
<keyword evidence="3" id="KW-1185">Reference proteome</keyword>
<evidence type="ECO:0000256" key="1">
    <source>
        <dbReference type="SAM" id="SignalP"/>
    </source>
</evidence>
<accession>A0A1N6EMP5</accession>
<evidence type="ECO:0008006" key="4">
    <source>
        <dbReference type="Google" id="ProtNLM"/>
    </source>
</evidence>
<dbReference type="Proteomes" id="UP000185207">
    <property type="component" value="Unassembled WGS sequence"/>
</dbReference>
<dbReference type="InterPro" id="IPR008983">
    <property type="entry name" value="Tumour_necrosis_fac-like_dom"/>
</dbReference>
<sequence length="245" mass="26382">MKKYFSLFVVFVLTNILHAQVGINTSTPKSTLDINGNLKIRTLPVVSAYPASDQVILILDKNATTGDFEVKQISADILFGGHAYYASKTGSWSLLNLAIGDSWYKLNLTGTADTKLGDPSRFTDGVYTAPQSGVYSVNYEIQLASGVDIEVLGGKRIGLIKNNTVVWDEKLFDAVRVAINVPLVLTLTLAAIPVNSTSLNSMVHLNAGETLTFALNTSGVLPINLGLLTTAKVNINIHKISNQTQ</sequence>
<gene>
    <name evidence="2" type="ORF">SAMN05444409_0736</name>
</gene>
<reference evidence="3" key="1">
    <citation type="submission" date="2016-11" db="EMBL/GenBank/DDBJ databases">
        <authorList>
            <person name="Varghese N."/>
            <person name="Submissions S."/>
        </authorList>
    </citation>
    <scope>NUCLEOTIDE SEQUENCE [LARGE SCALE GENOMIC DNA]</scope>
    <source>
        <strain evidence="3">DSM 27623</strain>
    </source>
</reference>
<dbReference type="OrthoDB" id="1345111at2"/>
<dbReference type="AlphaFoldDB" id="A0A1N6EMP5"/>
<feature type="signal peptide" evidence="1">
    <location>
        <begin position="1"/>
        <end position="19"/>
    </location>
</feature>
<dbReference type="EMBL" id="FSRK01000001">
    <property type="protein sequence ID" value="SIN84316.1"/>
    <property type="molecule type" value="Genomic_DNA"/>
</dbReference>
<proteinExistence type="predicted"/>
<organism evidence="2 3">
    <name type="scientific">Epilithonimonas zeae</name>
    <dbReference type="NCBI Taxonomy" id="1416779"/>
    <lineage>
        <taxon>Bacteria</taxon>
        <taxon>Pseudomonadati</taxon>
        <taxon>Bacteroidota</taxon>
        <taxon>Flavobacteriia</taxon>
        <taxon>Flavobacteriales</taxon>
        <taxon>Weeksellaceae</taxon>
        <taxon>Chryseobacterium group</taxon>
        <taxon>Epilithonimonas</taxon>
    </lineage>
</organism>